<protein>
    <recommendedName>
        <fullName evidence="4">Putative septation protein SpoVG</fullName>
    </recommendedName>
</protein>
<keyword evidence="6" id="KW-1185">Reference proteome</keyword>
<dbReference type="HAMAP" id="MF_00819">
    <property type="entry name" value="SpoVG"/>
    <property type="match status" value="1"/>
</dbReference>
<evidence type="ECO:0000313" key="5">
    <source>
        <dbReference type="EMBL" id="MBP5835877.1"/>
    </source>
</evidence>
<dbReference type="Gene3D" id="3.30.1120.40">
    <property type="entry name" value="Stage V sporulation protein G"/>
    <property type="match status" value="1"/>
</dbReference>
<organism evidence="5 6">
    <name type="scientific">Candidatus Phytoplasma meliae</name>
    <dbReference type="NCBI Taxonomy" id="1848402"/>
    <lineage>
        <taxon>Bacteria</taxon>
        <taxon>Bacillati</taxon>
        <taxon>Mycoplasmatota</taxon>
        <taxon>Mollicutes</taxon>
        <taxon>Acholeplasmatales</taxon>
        <taxon>Acholeplasmataceae</taxon>
        <taxon>Candidatus Phytoplasma</taxon>
        <taxon>16SrXIII (Mexican periwinkle virescence group)</taxon>
    </lineage>
</organism>
<comment type="function">
    <text evidence="4">Could be involved in septation.</text>
</comment>
<reference evidence="5" key="1">
    <citation type="submission" date="2021-04" db="EMBL/GenBank/DDBJ databases">
        <title>Genomic features of Candidatus Phytoplasma meliae isolate ChTYXIII (1SrXIII-G).</title>
        <authorList>
            <person name="Fernandez F.D."/>
            <person name="Conci L.R."/>
        </authorList>
    </citation>
    <scope>NUCLEOTIDE SEQUENCE [LARGE SCALE GENOMIC DNA]</scope>
    <source>
        <strain evidence="5">ChTYXIII-Mo</strain>
    </source>
</reference>
<name>A0ABS5CY19_9MOLU</name>
<gene>
    <name evidence="4 5" type="primary">spoVG</name>
    <name evidence="5" type="ORF">CHTY_001370</name>
</gene>
<evidence type="ECO:0000313" key="6">
    <source>
        <dbReference type="Proteomes" id="UP001195571"/>
    </source>
</evidence>
<dbReference type="RefSeq" id="WP_203552140.1">
    <property type="nucleotide sequence ID" value="NZ_JACAOD020000005.1"/>
</dbReference>
<proteinExistence type="inferred from homology"/>
<evidence type="ECO:0000256" key="2">
    <source>
        <dbReference type="ARBA" id="ARBA00023210"/>
    </source>
</evidence>
<dbReference type="SUPFAM" id="SSF160537">
    <property type="entry name" value="SpoVG-like"/>
    <property type="match status" value="1"/>
</dbReference>
<comment type="caution">
    <text evidence="5">The sequence shown here is derived from an EMBL/GenBank/DDBJ whole genome shotgun (WGS) entry which is preliminary data.</text>
</comment>
<keyword evidence="1 4" id="KW-0132">Cell division</keyword>
<dbReference type="PANTHER" id="PTHR38429">
    <property type="entry name" value="SEPTATION PROTEIN SPOVG-RELATED"/>
    <property type="match status" value="1"/>
</dbReference>
<dbReference type="InterPro" id="IPR036751">
    <property type="entry name" value="SpoVG_sf"/>
</dbReference>
<keyword evidence="2 4" id="KW-0717">Septation</keyword>
<dbReference type="InterPro" id="IPR007170">
    <property type="entry name" value="SpoVG"/>
</dbReference>
<dbReference type="NCBIfam" id="NF009749">
    <property type="entry name" value="PRK13259.1"/>
    <property type="match status" value="1"/>
</dbReference>
<keyword evidence="3 4" id="KW-0131">Cell cycle</keyword>
<evidence type="ECO:0000256" key="4">
    <source>
        <dbReference type="HAMAP-Rule" id="MF_00819"/>
    </source>
</evidence>
<accession>A0ABS5CY19</accession>
<dbReference type="Pfam" id="PF04026">
    <property type="entry name" value="SpoVG"/>
    <property type="match status" value="1"/>
</dbReference>
<sequence>MKVTNVKIRKINGESRLRGVSSVTFDDSFVVNDIRIIEGERGIFIAMPSRKTSKGNFRDIAHPVNTETRQLIEDSIKTKYQYLLDNPTEEEHEYHNPASSQN</sequence>
<dbReference type="PANTHER" id="PTHR38429:SF1">
    <property type="entry name" value="SEPTATION PROTEIN SPOVG-RELATED"/>
    <property type="match status" value="1"/>
</dbReference>
<dbReference type="Proteomes" id="UP001195571">
    <property type="component" value="Unassembled WGS sequence"/>
</dbReference>
<evidence type="ECO:0000256" key="1">
    <source>
        <dbReference type="ARBA" id="ARBA00022618"/>
    </source>
</evidence>
<comment type="similarity">
    <text evidence="4">Belongs to the SpoVG family.</text>
</comment>
<evidence type="ECO:0000256" key="3">
    <source>
        <dbReference type="ARBA" id="ARBA00023306"/>
    </source>
</evidence>
<dbReference type="EMBL" id="JACAOD020000005">
    <property type="protein sequence ID" value="MBP5835877.1"/>
    <property type="molecule type" value="Genomic_DNA"/>
</dbReference>